<dbReference type="Proteomes" id="UP000006866">
    <property type="component" value="Chromosome"/>
</dbReference>
<dbReference type="InterPro" id="IPR001638">
    <property type="entry name" value="Solute-binding_3/MltF_N"/>
</dbReference>
<dbReference type="Gene3D" id="3.40.190.10">
    <property type="entry name" value="Periplasmic binding protein-like II"/>
    <property type="match status" value="2"/>
</dbReference>
<evidence type="ECO:0000313" key="4">
    <source>
        <dbReference type="EMBL" id="ADO76185.1"/>
    </source>
</evidence>
<evidence type="ECO:0000313" key="5">
    <source>
        <dbReference type="Proteomes" id="UP000006866"/>
    </source>
</evidence>
<evidence type="ECO:0000256" key="2">
    <source>
        <dbReference type="ARBA" id="ARBA00022729"/>
    </source>
</evidence>
<dbReference type="AlphaFoldDB" id="E3DLK5"/>
<dbReference type="EMBL" id="CP002175">
    <property type="protein sequence ID" value="ADO76185.1"/>
    <property type="molecule type" value="Genomic_DNA"/>
</dbReference>
<dbReference type="SMART" id="SM00062">
    <property type="entry name" value="PBPb"/>
    <property type="match status" value="1"/>
</dbReference>
<accession>E3DLK5</accession>
<dbReference type="HOGENOM" id="CLU_051472_7_0_9"/>
<dbReference type="PANTHER" id="PTHR35841">
    <property type="entry name" value="PHOSPHONATES-BINDING PERIPLASMIC PROTEIN"/>
    <property type="match status" value="1"/>
</dbReference>
<evidence type="ECO:0000259" key="3">
    <source>
        <dbReference type="SMART" id="SM00062"/>
    </source>
</evidence>
<gene>
    <name evidence="4" type="ordered locus">Hprae_0024</name>
</gene>
<comment type="similarity">
    <text evidence="1">Belongs to the phosphate/phosphite/phosphonate binding protein family.</text>
</comment>
<dbReference type="Pfam" id="PF12974">
    <property type="entry name" value="Phosphonate-bd"/>
    <property type="match status" value="1"/>
</dbReference>
<dbReference type="eggNOG" id="COG3221">
    <property type="taxonomic scope" value="Bacteria"/>
</dbReference>
<name>E3DLK5_HALPG</name>
<dbReference type="OrthoDB" id="9776786at2"/>
<dbReference type="PATRIC" id="fig|572479.3.peg.25"/>
<dbReference type="SUPFAM" id="SSF53850">
    <property type="entry name" value="Periplasmic binding protein-like II"/>
    <property type="match status" value="1"/>
</dbReference>
<dbReference type="InterPro" id="IPR005770">
    <property type="entry name" value="PhnD"/>
</dbReference>
<feature type="domain" description="Solute-binding protein family 3/N-terminal" evidence="3">
    <location>
        <begin position="30"/>
        <end position="263"/>
    </location>
</feature>
<dbReference type="GO" id="GO:0055085">
    <property type="term" value="P:transmembrane transport"/>
    <property type="evidence" value="ECO:0007669"/>
    <property type="project" value="InterPro"/>
</dbReference>
<dbReference type="PANTHER" id="PTHR35841:SF1">
    <property type="entry name" value="PHOSPHONATES-BINDING PERIPLASMIC PROTEIN"/>
    <property type="match status" value="1"/>
</dbReference>
<dbReference type="NCBIfam" id="TIGR01098">
    <property type="entry name" value="3A0109s03R"/>
    <property type="match status" value="1"/>
</dbReference>
<reference evidence="4 5" key="2">
    <citation type="journal article" date="2011" name="Stand. Genomic Sci.">
        <title>Complete genome sequence of the extremely halophilic Halanaerobium praevalens type strain (GSL).</title>
        <authorList>
            <person name="Ivanova N."/>
            <person name="Sikorski J."/>
            <person name="Chertkov O."/>
            <person name="Nolan M."/>
            <person name="Lucas S."/>
            <person name="Hammon N."/>
            <person name="Deshpande S."/>
            <person name="Cheng J.F."/>
            <person name="Tapia R."/>
            <person name="Han C."/>
            <person name="Goodwin L."/>
            <person name="Pitluck S."/>
            <person name="Huntemann M."/>
            <person name="Liolios K."/>
            <person name="Pagani I."/>
            <person name="Mavromatis K."/>
            <person name="Ovchinikova G."/>
            <person name="Pati A."/>
            <person name="Chen A."/>
            <person name="Palaniappan K."/>
            <person name="Land M."/>
            <person name="Hauser L."/>
            <person name="Brambilla E.M."/>
            <person name="Kannan K.P."/>
            <person name="Rohde M."/>
            <person name="Tindall B.J."/>
            <person name="Goker M."/>
            <person name="Detter J.C."/>
            <person name="Woyke T."/>
            <person name="Bristow J."/>
            <person name="Eisen J.A."/>
            <person name="Markowitz V."/>
            <person name="Hugenholtz P."/>
            <person name="Kyrpides N.C."/>
            <person name="Klenk H.P."/>
            <person name="Lapidus A."/>
        </authorList>
    </citation>
    <scope>NUCLEOTIDE SEQUENCE [LARGE SCALE GENOMIC DNA]</scope>
    <source>
        <strain evidence="5">ATCC 33744 / DSM 2228 / GSL</strain>
    </source>
</reference>
<dbReference type="KEGG" id="hpk:Hprae_0024"/>
<dbReference type="RefSeq" id="WP_014552220.1">
    <property type="nucleotide sequence ID" value="NC_017455.1"/>
</dbReference>
<sequence>MKKKLRFILLLLFFMLLNNFLYGVIAAAETVSLGIPSKNSALTLFSNWKQITAEVSKRSGYPLEIVMVKNHQQLTEKMKAGEIDLGYYSPFFYVEAAKKIDLTPLVMRVKFGSPYYRAGFIVSKESEINSINDLKDKKIALTAEADSTSGYYIPLSMLKNNNLDLKKDLKLVFTGKHINVLKSVVYQSVAAGAIKLYILDEAANQKFRSQIKIIERSFYLPGSSIAVLSNFDPEKLTKIKAAFLSLATDSKGLEALKAMQFDGFVISNDQLYNPVRDYLKNLD</sequence>
<evidence type="ECO:0000256" key="1">
    <source>
        <dbReference type="ARBA" id="ARBA00007162"/>
    </source>
</evidence>
<reference evidence="5" key="1">
    <citation type="submission" date="2010-10" db="EMBL/GenBank/DDBJ databases">
        <title>The complete genome of Halanaerobium praevalens DSM 2228.</title>
        <authorList>
            <consortium name="US DOE Joint Genome Institute (JGI-PGF)"/>
            <person name="Lucas S."/>
            <person name="Copeland A."/>
            <person name="Lapidus A."/>
            <person name="Glavina del Rio T."/>
            <person name="Dalin E."/>
            <person name="Tice H."/>
            <person name="Bruce D."/>
            <person name="Goodwin L."/>
            <person name="Pitluck S."/>
            <person name="Kyrpides N."/>
            <person name="Mavromatis K."/>
            <person name="Ivanova N."/>
            <person name="Ovchinnikova G."/>
            <person name="Chertkov O."/>
            <person name="Detter J.C."/>
            <person name="Han C."/>
            <person name="Larimer F."/>
            <person name="Land M."/>
            <person name="Hauser L."/>
            <person name="Markowitz V."/>
            <person name="Cheng J.-F."/>
            <person name="Hugenholtz P."/>
            <person name="Woyke T."/>
            <person name="Wu D."/>
            <person name="Tindall B."/>
            <person name="Pomrenke H.G."/>
            <person name="Brambilla E."/>
            <person name="Klenk H.-P."/>
            <person name="Eisen J.A."/>
        </authorList>
    </citation>
    <scope>NUCLEOTIDE SEQUENCE [LARGE SCALE GENOMIC DNA]</scope>
    <source>
        <strain evidence="5">ATCC 33744 / DSM 2228 / GSL</strain>
    </source>
</reference>
<keyword evidence="5" id="KW-1185">Reference proteome</keyword>
<proteinExistence type="inferred from homology"/>
<organism evidence="4 5">
    <name type="scientific">Halanaerobium praevalens (strain ATCC 33744 / DSM 2228 / GSL)</name>
    <dbReference type="NCBI Taxonomy" id="572479"/>
    <lineage>
        <taxon>Bacteria</taxon>
        <taxon>Bacillati</taxon>
        <taxon>Bacillota</taxon>
        <taxon>Clostridia</taxon>
        <taxon>Halanaerobiales</taxon>
        <taxon>Halanaerobiaceae</taxon>
        <taxon>Halanaerobium</taxon>
    </lineage>
</organism>
<protein>
    <submittedName>
        <fullName evidence="4">Phosphonate ABC transporter, periplasmic phosphonate-binding protein</fullName>
    </submittedName>
</protein>
<dbReference type="STRING" id="572479.Hprae_0024"/>
<dbReference type="GO" id="GO:0043190">
    <property type="term" value="C:ATP-binding cassette (ABC) transporter complex"/>
    <property type="evidence" value="ECO:0007669"/>
    <property type="project" value="InterPro"/>
</dbReference>
<keyword evidence="2" id="KW-0732">Signal</keyword>